<feature type="transmembrane region" description="Helical" evidence="7">
    <location>
        <begin position="368"/>
        <end position="385"/>
    </location>
</feature>
<dbReference type="OrthoDB" id="8904098at2759"/>
<evidence type="ECO:0000256" key="4">
    <source>
        <dbReference type="ARBA" id="ARBA00022692"/>
    </source>
</evidence>
<feature type="transmembrane region" description="Helical" evidence="7">
    <location>
        <begin position="558"/>
        <end position="577"/>
    </location>
</feature>
<gene>
    <name evidence="8" type="ORF">MVEN_02224200</name>
</gene>
<evidence type="ECO:0000313" key="9">
    <source>
        <dbReference type="Proteomes" id="UP000620124"/>
    </source>
</evidence>
<dbReference type="InterPro" id="IPR036259">
    <property type="entry name" value="MFS_trans_sf"/>
</dbReference>
<feature type="transmembrane region" description="Helical" evidence="7">
    <location>
        <begin position="405"/>
        <end position="426"/>
    </location>
</feature>
<keyword evidence="9" id="KW-1185">Reference proteome</keyword>
<dbReference type="PANTHER" id="PTHR11654">
    <property type="entry name" value="OLIGOPEPTIDE TRANSPORTER-RELATED"/>
    <property type="match status" value="1"/>
</dbReference>
<feature type="transmembrane region" description="Helical" evidence="7">
    <location>
        <begin position="269"/>
        <end position="289"/>
    </location>
</feature>
<dbReference type="SUPFAM" id="SSF103473">
    <property type="entry name" value="MFS general substrate transporter"/>
    <property type="match status" value="1"/>
</dbReference>
<dbReference type="EMBL" id="JACAZI010000024">
    <property type="protein sequence ID" value="KAF7335688.1"/>
    <property type="molecule type" value="Genomic_DNA"/>
</dbReference>
<accession>A0A8H6X6Z0</accession>
<organism evidence="8 9">
    <name type="scientific">Mycena venus</name>
    <dbReference type="NCBI Taxonomy" id="2733690"/>
    <lineage>
        <taxon>Eukaryota</taxon>
        <taxon>Fungi</taxon>
        <taxon>Dikarya</taxon>
        <taxon>Basidiomycota</taxon>
        <taxon>Agaricomycotina</taxon>
        <taxon>Agaricomycetes</taxon>
        <taxon>Agaricomycetidae</taxon>
        <taxon>Agaricales</taxon>
        <taxon>Marasmiineae</taxon>
        <taxon>Mycenaceae</taxon>
        <taxon>Mycena</taxon>
    </lineage>
</organism>
<evidence type="ECO:0000256" key="3">
    <source>
        <dbReference type="ARBA" id="ARBA00022448"/>
    </source>
</evidence>
<keyword evidence="4 7" id="KW-0812">Transmembrane</keyword>
<keyword evidence="3" id="KW-0813">Transport</keyword>
<dbReference type="GO" id="GO:0005886">
    <property type="term" value="C:plasma membrane"/>
    <property type="evidence" value="ECO:0007669"/>
    <property type="project" value="UniProtKB-ARBA"/>
</dbReference>
<dbReference type="Pfam" id="PF00854">
    <property type="entry name" value="PTR2"/>
    <property type="match status" value="1"/>
</dbReference>
<keyword evidence="6 7" id="KW-0472">Membrane</keyword>
<sequence>MAEKQEKAVTSDKVVADSGSFVDDQKHRSFSDADSVLENSEGVTEHELATLRHVRDKMPWQAFSVATVEFAERWTYYGTTNIYNNYIRAPLPPGSRDGSVLPQNRSIGVAGALGLGQEKSFAVRTFNSFFVYVTPFLGAILADTKWGRYKTICIFTVVIFLGHIILVASATPASLEHPQAALGLLVLSIFVMAVGAGSIKSNVSPMIAEQYQGKLRKEVLPSGETVIVSPSITIQSIYLFSLSDFYMAINFGSTGAISASFLARDNGYWVAFLVPTCIFATVPIVLYLCRNHYVKTPPRGSILLETFRVIGVCLSAHWTFNPIALYRDLKSPGFWDAAKPSSYKAGELPAKITWDDEFVGEVHRTLSACKVFLFFPIFWLCYSQIDGNLGTVAAGMTLKGTPNDLIQNLNPISIIIMIPIFERVIYPFLRRRGINFTPIKRITAGFLVAGLAMVYAAVLEKYLYDTSPCSNKQPSACTDADGNPNASPINVWVVSGPYILVGIAEIFASVTSIEYAFTKAPKRMKSVVTAFSQLQTALASALNFALVDVNVEEKFQWLFASFGITAAIFAALFYWTFRDLDKAEVQLNLIGTGERAGFVGEREEDRPEKA</sequence>
<evidence type="ECO:0000313" key="8">
    <source>
        <dbReference type="EMBL" id="KAF7335688.1"/>
    </source>
</evidence>
<reference evidence="8" key="1">
    <citation type="submission" date="2020-05" db="EMBL/GenBank/DDBJ databases">
        <title>Mycena genomes resolve the evolution of fungal bioluminescence.</title>
        <authorList>
            <person name="Tsai I.J."/>
        </authorList>
    </citation>
    <scope>NUCLEOTIDE SEQUENCE</scope>
    <source>
        <strain evidence="8">CCC161011</strain>
    </source>
</reference>
<dbReference type="Gene3D" id="1.20.1250.20">
    <property type="entry name" value="MFS general substrate transporter like domains"/>
    <property type="match status" value="1"/>
</dbReference>
<evidence type="ECO:0000256" key="5">
    <source>
        <dbReference type="ARBA" id="ARBA00022989"/>
    </source>
</evidence>
<evidence type="ECO:0000256" key="7">
    <source>
        <dbReference type="SAM" id="Phobius"/>
    </source>
</evidence>
<comment type="subcellular location">
    <subcellularLocation>
        <location evidence="1">Membrane</location>
        <topology evidence="1">Multi-pass membrane protein</topology>
    </subcellularLocation>
</comment>
<feature type="transmembrane region" description="Helical" evidence="7">
    <location>
        <begin position="491"/>
        <end position="515"/>
    </location>
</feature>
<protein>
    <submittedName>
        <fullName evidence="8">Peptide/h+ symporter protein</fullName>
    </submittedName>
</protein>
<dbReference type="AlphaFoldDB" id="A0A8H6X6Z0"/>
<keyword evidence="5 7" id="KW-1133">Transmembrane helix</keyword>
<evidence type="ECO:0000256" key="1">
    <source>
        <dbReference type="ARBA" id="ARBA00004141"/>
    </source>
</evidence>
<evidence type="ECO:0000256" key="6">
    <source>
        <dbReference type="ARBA" id="ARBA00023136"/>
    </source>
</evidence>
<comment type="similarity">
    <text evidence="2">Belongs to the major facilitator superfamily. Proton-dependent oligopeptide transporter (POT/PTR) (TC 2.A.17) family.</text>
</comment>
<dbReference type="GO" id="GO:0071916">
    <property type="term" value="F:dipeptide transmembrane transporter activity"/>
    <property type="evidence" value="ECO:0007669"/>
    <property type="project" value="UniProtKB-ARBA"/>
</dbReference>
<feature type="transmembrane region" description="Helical" evidence="7">
    <location>
        <begin position="438"/>
        <end position="458"/>
    </location>
</feature>
<proteinExistence type="inferred from homology"/>
<name>A0A8H6X6Z0_9AGAR</name>
<dbReference type="Proteomes" id="UP000620124">
    <property type="component" value="Unassembled WGS sequence"/>
</dbReference>
<feature type="transmembrane region" description="Helical" evidence="7">
    <location>
        <begin position="180"/>
        <end position="199"/>
    </location>
</feature>
<feature type="transmembrane region" description="Helical" evidence="7">
    <location>
        <begin position="527"/>
        <end position="546"/>
    </location>
</feature>
<dbReference type="InterPro" id="IPR000109">
    <property type="entry name" value="POT_fam"/>
</dbReference>
<dbReference type="FunFam" id="1.20.1250.20:FF:000085">
    <property type="entry name" value="MFS peptide transporter Ptr2"/>
    <property type="match status" value="1"/>
</dbReference>
<evidence type="ECO:0000256" key="2">
    <source>
        <dbReference type="ARBA" id="ARBA00005982"/>
    </source>
</evidence>
<comment type="caution">
    <text evidence="8">The sequence shown here is derived from an EMBL/GenBank/DDBJ whole genome shotgun (WGS) entry which is preliminary data.</text>
</comment>
<feature type="transmembrane region" description="Helical" evidence="7">
    <location>
        <begin position="149"/>
        <end position="168"/>
    </location>
</feature>